<organism evidence="1 2">
    <name type="scientific">Racocetra persica</name>
    <dbReference type="NCBI Taxonomy" id="160502"/>
    <lineage>
        <taxon>Eukaryota</taxon>
        <taxon>Fungi</taxon>
        <taxon>Fungi incertae sedis</taxon>
        <taxon>Mucoromycota</taxon>
        <taxon>Glomeromycotina</taxon>
        <taxon>Glomeromycetes</taxon>
        <taxon>Diversisporales</taxon>
        <taxon>Gigasporaceae</taxon>
        <taxon>Racocetra</taxon>
    </lineage>
</organism>
<keyword evidence="2" id="KW-1185">Reference proteome</keyword>
<reference evidence="1" key="1">
    <citation type="submission" date="2021-06" db="EMBL/GenBank/DDBJ databases">
        <authorList>
            <person name="Kallberg Y."/>
            <person name="Tangrot J."/>
            <person name="Rosling A."/>
        </authorList>
    </citation>
    <scope>NUCLEOTIDE SEQUENCE</scope>
    <source>
        <strain evidence="1">MA461A</strain>
    </source>
</reference>
<name>A0ACA9SNS7_9GLOM</name>
<evidence type="ECO:0000313" key="2">
    <source>
        <dbReference type="Proteomes" id="UP000789920"/>
    </source>
</evidence>
<feature type="non-terminal residue" evidence="1">
    <location>
        <position position="66"/>
    </location>
</feature>
<proteinExistence type="predicted"/>
<dbReference type="Proteomes" id="UP000789920">
    <property type="component" value="Unassembled WGS sequence"/>
</dbReference>
<dbReference type="EMBL" id="CAJVQC010139582">
    <property type="protein sequence ID" value="CAG8843730.1"/>
    <property type="molecule type" value="Genomic_DNA"/>
</dbReference>
<evidence type="ECO:0000313" key="1">
    <source>
        <dbReference type="EMBL" id="CAG8843730.1"/>
    </source>
</evidence>
<comment type="caution">
    <text evidence="1">The sequence shown here is derived from an EMBL/GenBank/DDBJ whole genome shotgun (WGS) entry which is preliminary data.</text>
</comment>
<feature type="non-terminal residue" evidence="1">
    <location>
        <position position="1"/>
    </location>
</feature>
<gene>
    <name evidence="1" type="ORF">RPERSI_LOCUS32896</name>
</gene>
<accession>A0ACA9SNS7</accession>
<protein>
    <submittedName>
        <fullName evidence="1">3085_t:CDS:1</fullName>
    </submittedName>
</protein>
<sequence length="66" mass="7746">LVKRLGERINKIYDKLPVRTMFMVTSGGGDSKEWLTFKGKKQEQFNDWTEHDEQELQNAYLKAKIG</sequence>